<proteinExistence type="predicted"/>
<dbReference type="OrthoDB" id="8545738at2"/>
<dbReference type="STRING" id="947033.Lste_2453"/>
<keyword evidence="1" id="KW-0175">Coiled coil</keyword>
<gene>
    <name evidence="3" type="ORF">Lste_2453</name>
</gene>
<feature type="region of interest" description="Disordered" evidence="2">
    <location>
        <begin position="1"/>
        <end position="22"/>
    </location>
</feature>
<organism evidence="3 4">
    <name type="scientific">Legionella steelei</name>
    <dbReference type="NCBI Taxonomy" id="947033"/>
    <lineage>
        <taxon>Bacteria</taxon>
        <taxon>Pseudomonadati</taxon>
        <taxon>Pseudomonadota</taxon>
        <taxon>Gammaproteobacteria</taxon>
        <taxon>Legionellales</taxon>
        <taxon>Legionellaceae</taxon>
        <taxon>Legionella</taxon>
    </lineage>
</organism>
<evidence type="ECO:0000256" key="2">
    <source>
        <dbReference type="SAM" id="MobiDB-lite"/>
    </source>
</evidence>
<name>A0A0W0ZJ41_9GAMM</name>
<comment type="caution">
    <text evidence="3">The sequence shown here is derived from an EMBL/GenBank/DDBJ whole genome shotgun (WGS) entry which is preliminary data.</text>
</comment>
<reference evidence="3 4" key="1">
    <citation type="submission" date="2015-11" db="EMBL/GenBank/DDBJ databases">
        <title>Genomic analysis of 38 Legionella species identifies large and diverse effector repertoires.</title>
        <authorList>
            <person name="Burstein D."/>
            <person name="Amaro F."/>
            <person name="Zusman T."/>
            <person name="Lifshitz Z."/>
            <person name="Cohen O."/>
            <person name="Gilbert J.A."/>
            <person name="Pupko T."/>
            <person name="Shuman H.A."/>
            <person name="Segal G."/>
        </authorList>
    </citation>
    <scope>NUCLEOTIDE SEQUENCE [LARGE SCALE GENOMIC DNA]</scope>
    <source>
        <strain evidence="3 4">IMVS3376</strain>
    </source>
</reference>
<keyword evidence="4" id="KW-1185">Reference proteome</keyword>
<sequence>MTNKSKNKHNQEDAKQQQKIHNSKVHVNCLSSAAMAISELHGHGHVLDTPTLMDELIKSSSRINEGNLKEIEDMLMAQAKTLDYVFYDTLKQLPNLNMINQIEVFSNIALKAQAQCRKTLAVLSELKHPRRSITFVKQQNNAFNQQINNQSDSIENNKKVANELLKETQNETLDFRGTTKTSIINPTMETLESINRGSDS</sequence>
<feature type="coiled-coil region" evidence="1">
    <location>
        <begin position="144"/>
        <end position="171"/>
    </location>
</feature>
<evidence type="ECO:0000256" key="1">
    <source>
        <dbReference type="SAM" id="Coils"/>
    </source>
</evidence>
<dbReference type="PATRIC" id="fig|947033.5.peg.2604"/>
<dbReference type="EMBL" id="LNYY01000019">
    <property type="protein sequence ID" value="KTD69295.1"/>
    <property type="molecule type" value="Genomic_DNA"/>
</dbReference>
<evidence type="ECO:0000313" key="4">
    <source>
        <dbReference type="Proteomes" id="UP000054926"/>
    </source>
</evidence>
<protein>
    <submittedName>
        <fullName evidence="3">Uncharacterized protein</fullName>
    </submittedName>
</protein>
<accession>A0A0W0ZJ41</accession>
<dbReference type="AlphaFoldDB" id="A0A0W0ZJ41"/>
<dbReference type="RefSeq" id="WP_058511245.1">
    <property type="nucleotide sequence ID" value="NZ_LNYY01000019.1"/>
</dbReference>
<dbReference type="Proteomes" id="UP000054926">
    <property type="component" value="Unassembled WGS sequence"/>
</dbReference>
<evidence type="ECO:0000313" key="3">
    <source>
        <dbReference type="EMBL" id="KTD69295.1"/>
    </source>
</evidence>